<feature type="region of interest" description="Disordered" evidence="7">
    <location>
        <begin position="835"/>
        <end position="862"/>
    </location>
</feature>
<feature type="domain" description="PH" evidence="8">
    <location>
        <begin position="334"/>
        <end position="440"/>
    </location>
</feature>
<dbReference type="SUPFAM" id="SSF50494">
    <property type="entry name" value="Trypsin-like serine proteases"/>
    <property type="match status" value="1"/>
</dbReference>
<evidence type="ECO:0000256" key="4">
    <source>
        <dbReference type="ARBA" id="ARBA00023157"/>
    </source>
</evidence>
<evidence type="ECO:0008006" key="14">
    <source>
        <dbReference type="Google" id="ProtNLM"/>
    </source>
</evidence>
<feature type="domain" description="EGF-like" evidence="9">
    <location>
        <begin position="46"/>
        <end position="84"/>
    </location>
</feature>
<dbReference type="GO" id="GO:0005576">
    <property type="term" value="C:extracellular region"/>
    <property type="evidence" value="ECO:0007669"/>
    <property type="project" value="InterPro"/>
</dbReference>
<dbReference type="GO" id="GO:0004252">
    <property type="term" value="F:serine-type endopeptidase activity"/>
    <property type="evidence" value="ECO:0007669"/>
    <property type="project" value="InterPro"/>
</dbReference>
<dbReference type="CDD" id="cd00054">
    <property type="entry name" value="EGF_CA"/>
    <property type="match status" value="1"/>
</dbReference>
<feature type="region of interest" description="Disordered" evidence="7">
    <location>
        <begin position="647"/>
        <end position="689"/>
    </location>
</feature>
<dbReference type="EMBL" id="QRBI01000105">
    <property type="protein sequence ID" value="RMC14396.1"/>
    <property type="molecule type" value="Genomic_DNA"/>
</dbReference>
<dbReference type="STRING" id="333673.A0A3M0KMT0"/>
<dbReference type="InterPro" id="IPR001849">
    <property type="entry name" value="PH_domain"/>
</dbReference>
<evidence type="ECO:0000259" key="10">
    <source>
        <dbReference type="PROSITE" id="PS50240"/>
    </source>
</evidence>
<feature type="domain" description="Peptidase S1" evidence="10">
    <location>
        <begin position="155"/>
        <end position="431"/>
    </location>
</feature>
<dbReference type="FunFam" id="2.10.25.10:FF:000185">
    <property type="entry name" value="basement membrane-specific heparan sulfate proteoglycan core protein-like"/>
    <property type="match status" value="1"/>
</dbReference>
<dbReference type="Pfam" id="PF00089">
    <property type="entry name" value="Trypsin"/>
    <property type="match status" value="1"/>
</dbReference>
<dbReference type="SMART" id="SM00020">
    <property type="entry name" value="Tryp_SPc"/>
    <property type="match status" value="1"/>
</dbReference>
<dbReference type="GO" id="GO:0019901">
    <property type="term" value="F:protein kinase binding"/>
    <property type="evidence" value="ECO:0007669"/>
    <property type="project" value="InterPro"/>
</dbReference>
<protein>
    <recommendedName>
        <fullName evidence="14">EGF-like domain-containing protein</fullName>
    </recommendedName>
</protein>
<dbReference type="Pfam" id="PF00008">
    <property type="entry name" value="EGF"/>
    <property type="match status" value="1"/>
</dbReference>
<dbReference type="PANTHER" id="PTHR21636">
    <property type="entry name" value="PROTEIN DOK-7"/>
    <property type="match status" value="1"/>
</dbReference>
<dbReference type="Proteomes" id="UP000269221">
    <property type="component" value="Unassembled WGS sequence"/>
</dbReference>
<dbReference type="InterPro" id="IPR001254">
    <property type="entry name" value="Trypsin_dom"/>
</dbReference>
<dbReference type="CDD" id="cd00190">
    <property type="entry name" value="Tryp_SPc"/>
    <property type="match status" value="1"/>
</dbReference>
<dbReference type="SMART" id="SM01244">
    <property type="entry name" value="IRS"/>
    <property type="match status" value="1"/>
</dbReference>
<sequence length="954" mass="104872">MAKASSTDTVVAAKPVDFDCGARCSKTHNFDRDRSWGHCALLARDHSDHCADNPCQNGGTCSLTHSHRMYHCTCPEEFTGEDCQLKKCFDNSLYESFDVGLSWSRVQQGVVEQCTCVNGQIECWPVEHKSCIHDPCMNGGECKMVTSTGNIVCDCKGNYAGKYCNIGDKMYKALQILLVALVGTMVLLPTSQGVSKDLNTLTKGIGPLKSTIRVVLGQQIFNKTTDVTQTFEIEKYILHPQYSVFNPTEHDIALIKLKKNGQRCAVKSQFVQPICLPESDTVFPAQLKCQISGWGHKHENISGYSDVLQETLVPLIPEEKCRTPEIYGTELTENMFCAGYFDSKSDACQWKNRWLVLRKPSPVADCLLMLVYKDKSERAKGHKERSSMTLEDICGLDPGLSYEGLNHTLAIICLSQVVMLGFENKETMYAWDVRIRYSLGEVHRFQVFVAPGTKLESGPATLHFCNDILVLVKDLPPSVMGQWKLSDLRRYGAVPNGFIFEGGYQVRLLIVVLKTVLYFLKSMMFLSHVCVCCTYFMMSSIKYAMKIQCSGTHKLDLPLQDPSTNPAYSEERLAHEALQLEKRLSLLSHTSRQGGGGDDRSISSSSSDTSHSDVSVGSRLTVWPEQSSASTSQESHGLAAAKGIHLGEEKTLPEGARGTTKPPPKALRSRQLQEIGRQSSSDSGIATGSHSSYSGSFSSYAGSLDICHSDEFGSLLSLPLNFPSDQSLCTCPHSESQRGVGSEYQVPSSLRHVYDIPRSVLQAASKEVQLKSADSTLPKDQALPAQGASDPKLPLPHLEARRGPEHSQHRGRPLSLLTESSKDSSDETYVDFVSRWSDTKPQGQVSDSKSSELSPPGGASADPCDTYSPHLGMTRALFSSCPICGGLKHLSEVEETHDPDNEMQSFLELVMLTKASSAVQIKDEQNSGQEPKSIVEMISILLISSLIQLCLCTV</sequence>
<dbReference type="Pfam" id="PF00039">
    <property type="entry name" value="fn1"/>
    <property type="match status" value="1"/>
</dbReference>
<feature type="compositionally biased region" description="Low complexity" evidence="7">
    <location>
        <begin position="602"/>
        <end position="617"/>
    </location>
</feature>
<dbReference type="SMART" id="SM00181">
    <property type="entry name" value="EGF"/>
    <property type="match status" value="2"/>
</dbReference>
<evidence type="ECO:0000313" key="13">
    <source>
        <dbReference type="Proteomes" id="UP000269221"/>
    </source>
</evidence>
<dbReference type="OrthoDB" id="6537982at2759"/>
<gene>
    <name evidence="12" type="ORF">DUI87_09491</name>
</gene>
<proteinExistence type="predicted"/>
<dbReference type="InterPro" id="IPR000083">
    <property type="entry name" value="Fibronectin_type1"/>
</dbReference>
<evidence type="ECO:0000256" key="3">
    <source>
        <dbReference type="ARBA" id="ARBA00022737"/>
    </source>
</evidence>
<dbReference type="Gene3D" id="2.10.25.10">
    <property type="entry name" value="Laminin"/>
    <property type="match status" value="2"/>
</dbReference>
<reference evidence="12 13" key="1">
    <citation type="submission" date="2018-07" db="EMBL/GenBank/DDBJ databases">
        <title>A high quality draft genome assembly of the barn swallow (H. rustica rustica).</title>
        <authorList>
            <person name="Formenti G."/>
            <person name="Chiara M."/>
            <person name="Poveda L."/>
            <person name="Francoijs K.-J."/>
            <person name="Bonisoli-Alquati A."/>
            <person name="Canova L."/>
            <person name="Gianfranceschi L."/>
            <person name="Horner D.S."/>
            <person name="Saino N."/>
        </authorList>
    </citation>
    <scope>NUCLEOTIDE SEQUENCE [LARGE SCALE GENOMIC DNA]</scope>
    <source>
        <strain evidence="12">Chelidonia</strain>
        <tissue evidence="12">Blood</tissue>
    </source>
</reference>
<keyword evidence="1 6" id="KW-0245">EGF-like domain</keyword>
<evidence type="ECO:0000256" key="7">
    <source>
        <dbReference type="SAM" id="MobiDB-lite"/>
    </source>
</evidence>
<name>A0A3M0KMT0_HIRRU</name>
<dbReference type="Gene3D" id="2.30.29.30">
    <property type="entry name" value="Pleckstrin-homology domain (PH domain)/Phosphotyrosine-binding domain (PTB)"/>
    <property type="match status" value="2"/>
</dbReference>
<keyword evidence="4 6" id="KW-1015">Disulfide bond</keyword>
<evidence type="ECO:0000256" key="2">
    <source>
        <dbReference type="ARBA" id="ARBA00022729"/>
    </source>
</evidence>
<dbReference type="AlphaFoldDB" id="A0A3M0KMT0"/>
<feature type="disulfide bond" evidence="6">
    <location>
        <begin position="155"/>
        <end position="164"/>
    </location>
</feature>
<keyword evidence="13" id="KW-1185">Reference proteome</keyword>
<evidence type="ECO:0000256" key="5">
    <source>
        <dbReference type="ARBA" id="ARBA00023180"/>
    </source>
</evidence>
<feature type="domain" description="Fibronectin type-I" evidence="11">
    <location>
        <begin position="86"/>
        <end position="126"/>
    </location>
</feature>
<feature type="compositionally biased region" description="Basic and acidic residues" evidence="7">
    <location>
        <begin position="798"/>
        <end position="808"/>
    </location>
</feature>
<dbReference type="GO" id="GO:0071944">
    <property type="term" value="C:cell periphery"/>
    <property type="evidence" value="ECO:0007669"/>
    <property type="project" value="UniProtKB-ARBA"/>
</dbReference>
<feature type="disulfide bond" evidence="6">
    <location>
        <begin position="55"/>
        <end position="72"/>
    </location>
</feature>
<evidence type="ECO:0000256" key="1">
    <source>
        <dbReference type="ARBA" id="ARBA00022536"/>
    </source>
</evidence>
<dbReference type="InterPro" id="IPR011993">
    <property type="entry name" value="PH-like_dom_sf"/>
</dbReference>
<evidence type="ECO:0000259" key="9">
    <source>
        <dbReference type="PROSITE" id="PS50026"/>
    </source>
</evidence>
<dbReference type="InterPro" id="IPR000742">
    <property type="entry name" value="EGF"/>
</dbReference>
<dbReference type="GO" id="GO:0007528">
    <property type="term" value="P:neuromuscular junction development"/>
    <property type="evidence" value="ECO:0007669"/>
    <property type="project" value="TreeGrafter"/>
</dbReference>
<feature type="disulfide bond" evidence="6">
    <location>
        <begin position="136"/>
        <end position="153"/>
    </location>
</feature>
<dbReference type="PROSITE" id="PS50003">
    <property type="entry name" value="PH_DOMAIN"/>
    <property type="match status" value="1"/>
</dbReference>
<dbReference type="PROSITE" id="PS51091">
    <property type="entry name" value="FN1_2"/>
    <property type="match status" value="1"/>
</dbReference>
<feature type="compositionally biased region" description="Polar residues" evidence="7">
    <location>
        <begin position="839"/>
        <end position="853"/>
    </location>
</feature>
<feature type="region of interest" description="Disordered" evidence="7">
    <location>
        <begin position="589"/>
        <end position="617"/>
    </location>
</feature>
<comment type="caution">
    <text evidence="12">The sequence shown here is derived from an EMBL/GenBank/DDBJ whole genome shotgun (WGS) entry which is preliminary data.</text>
</comment>
<keyword evidence="5" id="KW-0325">Glycoprotein</keyword>
<dbReference type="PANTHER" id="PTHR21636:SF2">
    <property type="entry name" value="PROTEIN DOK-7"/>
    <property type="match status" value="1"/>
</dbReference>
<dbReference type="PROSITE" id="PS00022">
    <property type="entry name" value="EGF_1"/>
    <property type="match status" value="2"/>
</dbReference>
<organism evidence="12 13">
    <name type="scientific">Hirundo rustica rustica</name>
    <dbReference type="NCBI Taxonomy" id="333673"/>
    <lineage>
        <taxon>Eukaryota</taxon>
        <taxon>Metazoa</taxon>
        <taxon>Chordata</taxon>
        <taxon>Craniata</taxon>
        <taxon>Vertebrata</taxon>
        <taxon>Euteleostomi</taxon>
        <taxon>Archelosauria</taxon>
        <taxon>Archosauria</taxon>
        <taxon>Dinosauria</taxon>
        <taxon>Saurischia</taxon>
        <taxon>Theropoda</taxon>
        <taxon>Coelurosauria</taxon>
        <taxon>Aves</taxon>
        <taxon>Neognathae</taxon>
        <taxon>Neoaves</taxon>
        <taxon>Telluraves</taxon>
        <taxon>Australaves</taxon>
        <taxon>Passeriformes</taxon>
        <taxon>Sylvioidea</taxon>
        <taxon>Hirundinidae</taxon>
        <taxon>Hirundo</taxon>
    </lineage>
</organism>
<keyword evidence="2" id="KW-0732">Signal</keyword>
<evidence type="ECO:0000313" key="12">
    <source>
        <dbReference type="EMBL" id="RMC14396.1"/>
    </source>
</evidence>
<feature type="region of interest" description="Disordered" evidence="7">
    <location>
        <begin position="772"/>
        <end position="822"/>
    </location>
</feature>
<comment type="caution">
    <text evidence="6">Lacks conserved residue(s) required for the propagation of feature annotation.</text>
</comment>
<dbReference type="SUPFAM" id="SSF57196">
    <property type="entry name" value="EGF/Laminin"/>
    <property type="match status" value="2"/>
</dbReference>
<feature type="disulfide bond" evidence="6">
    <location>
        <begin position="74"/>
        <end position="83"/>
    </location>
</feature>
<keyword evidence="3" id="KW-0677">Repeat</keyword>
<dbReference type="InterPro" id="IPR009003">
    <property type="entry name" value="Peptidase_S1_PA"/>
</dbReference>
<dbReference type="SUPFAM" id="SSF50729">
    <property type="entry name" value="PH domain-like"/>
    <property type="match status" value="2"/>
</dbReference>
<dbReference type="GO" id="GO:0006508">
    <property type="term" value="P:proteolysis"/>
    <property type="evidence" value="ECO:0007669"/>
    <property type="project" value="InterPro"/>
</dbReference>
<dbReference type="InterPro" id="IPR037746">
    <property type="entry name" value="Dok-7"/>
</dbReference>
<evidence type="ECO:0000259" key="8">
    <source>
        <dbReference type="PROSITE" id="PS50003"/>
    </source>
</evidence>
<feature type="domain" description="EGF-like" evidence="9">
    <location>
        <begin position="127"/>
        <end position="165"/>
    </location>
</feature>
<dbReference type="InterPro" id="IPR043504">
    <property type="entry name" value="Peptidase_S1_PA_chymotrypsin"/>
</dbReference>
<feature type="compositionally biased region" description="Polar residues" evidence="7">
    <location>
        <begin position="670"/>
        <end position="686"/>
    </location>
</feature>
<evidence type="ECO:0000259" key="11">
    <source>
        <dbReference type="PROSITE" id="PS51091"/>
    </source>
</evidence>
<dbReference type="PROSITE" id="PS50240">
    <property type="entry name" value="TRYPSIN_DOM"/>
    <property type="match status" value="1"/>
</dbReference>
<evidence type="ECO:0000256" key="6">
    <source>
        <dbReference type="PROSITE-ProRule" id="PRU00076"/>
    </source>
</evidence>
<dbReference type="Gene3D" id="2.40.10.10">
    <property type="entry name" value="Trypsin-like serine proteases"/>
    <property type="match status" value="1"/>
</dbReference>
<dbReference type="CDD" id="cd00061">
    <property type="entry name" value="FN1"/>
    <property type="match status" value="1"/>
</dbReference>
<dbReference type="PROSITE" id="PS50026">
    <property type="entry name" value="EGF_3"/>
    <property type="match status" value="2"/>
</dbReference>
<dbReference type="SMART" id="SM00058">
    <property type="entry name" value="FN1"/>
    <property type="match status" value="1"/>
</dbReference>
<accession>A0A3M0KMT0</accession>
<dbReference type="PROSITE" id="PS01253">
    <property type="entry name" value="FN1_1"/>
    <property type="match status" value="1"/>
</dbReference>